<proteinExistence type="predicted"/>
<dbReference type="AlphaFoldDB" id="A0ABD0VS67"/>
<evidence type="ECO:0000313" key="2">
    <source>
        <dbReference type="EMBL" id="KAL0928022.1"/>
    </source>
</evidence>
<evidence type="ECO:0000313" key="3">
    <source>
        <dbReference type="Proteomes" id="UP001552299"/>
    </source>
</evidence>
<protein>
    <submittedName>
        <fullName evidence="2">Uncharacterized protein</fullName>
    </submittedName>
</protein>
<name>A0ABD0VS67_DENTH</name>
<feature type="region of interest" description="Disordered" evidence="1">
    <location>
        <begin position="31"/>
        <end position="60"/>
    </location>
</feature>
<feature type="compositionally biased region" description="Basic and acidic residues" evidence="1">
    <location>
        <begin position="35"/>
        <end position="47"/>
    </location>
</feature>
<reference evidence="2 3" key="1">
    <citation type="journal article" date="2024" name="Plant Biotechnol. J.">
        <title>Dendrobium thyrsiflorum genome and its molecular insights into genes involved in important horticultural traits.</title>
        <authorList>
            <person name="Chen B."/>
            <person name="Wang J.Y."/>
            <person name="Zheng P.J."/>
            <person name="Li K.L."/>
            <person name="Liang Y.M."/>
            <person name="Chen X.F."/>
            <person name="Zhang C."/>
            <person name="Zhao X."/>
            <person name="He X."/>
            <person name="Zhang G.Q."/>
            <person name="Liu Z.J."/>
            <person name="Xu Q."/>
        </authorList>
    </citation>
    <scope>NUCLEOTIDE SEQUENCE [LARGE SCALE GENOMIC DNA]</scope>
    <source>
        <strain evidence="2">GZMU011</strain>
    </source>
</reference>
<comment type="caution">
    <text evidence="2">The sequence shown here is derived from an EMBL/GenBank/DDBJ whole genome shotgun (WGS) entry which is preliminary data.</text>
</comment>
<dbReference type="EMBL" id="JANQDX010000002">
    <property type="protein sequence ID" value="KAL0928022.1"/>
    <property type="molecule type" value="Genomic_DNA"/>
</dbReference>
<gene>
    <name evidence="2" type="ORF">M5K25_002255</name>
</gene>
<keyword evidence="3" id="KW-1185">Reference proteome</keyword>
<dbReference type="Proteomes" id="UP001552299">
    <property type="component" value="Unassembled WGS sequence"/>
</dbReference>
<organism evidence="2 3">
    <name type="scientific">Dendrobium thyrsiflorum</name>
    <name type="common">Pinecone-like raceme dendrobium</name>
    <name type="synonym">Orchid</name>
    <dbReference type="NCBI Taxonomy" id="117978"/>
    <lineage>
        <taxon>Eukaryota</taxon>
        <taxon>Viridiplantae</taxon>
        <taxon>Streptophyta</taxon>
        <taxon>Embryophyta</taxon>
        <taxon>Tracheophyta</taxon>
        <taxon>Spermatophyta</taxon>
        <taxon>Magnoliopsida</taxon>
        <taxon>Liliopsida</taxon>
        <taxon>Asparagales</taxon>
        <taxon>Orchidaceae</taxon>
        <taxon>Epidendroideae</taxon>
        <taxon>Malaxideae</taxon>
        <taxon>Dendrobiinae</taxon>
        <taxon>Dendrobium</taxon>
    </lineage>
</organism>
<evidence type="ECO:0000256" key="1">
    <source>
        <dbReference type="SAM" id="MobiDB-lite"/>
    </source>
</evidence>
<sequence>MLWKQIPNPILSCRHPLPLFFLGRPPPHPLSNLISKDKSSLSRESSKRSKNTFSNTSTPRDRCMADPNLDCGIVFDEQGYIHILHSTFFEVNPRIDYTVEGYIELILDTLVEAIEEQLSIIQWRLASDPQ</sequence>
<accession>A0ABD0VS67</accession>